<evidence type="ECO:0000256" key="1">
    <source>
        <dbReference type="ARBA" id="ARBA00022553"/>
    </source>
</evidence>
<keyword evidence="1 4" id="KW-0597">Phosphoprotein</keyword>
<accession>A0A6A7Y7C2</accession>
<dbReference type="Pfam" id="PF00072">
    <property type="entry name" value="Response_reg"/>
    <property type="match status" value="1"/>
</dbReference>
<feature type="domain" description="Response regulatory" evidence="5">
    <location>
        <begin position="4"/>
        <end position="113"/>
    </location>
</feature>
<dbReference type="SMART" id="SM00448">
    <property type="entry name" value="REC"/>
    <property type="match status" value="1"/>
</dbReference>
<reference evidence="6 7" key="1">
    <citation type="submission" date="2019-09" db="EMBL/GenBank/DDBJ databases">
        <title>Segnochrobactrum spirostomi gen. nov., sp. nov., isolated from the ciliate Spirostomum cf. yagiui and description of a novel family, Segnochrobactraceae fam. nov. within the order Rhizobiales of the class Alphaproteobacteria.</title>
        <authorList>
            <person name="Akter S."/>
            <person name="Shazib S.U.A."/>
            <person name="Shin M.K."/>
        </authorList>
    </citation>
    <scope>NUCLEOTIDE SEQUENCE [LARGE SCALE GENOMIC DNA]</scope>
    <source>
        <strain evidence="6 7">Sp-1</strain>
    </source>
</reference>
<dbReference type="InterPro" id="IPR050595">
    <property type="entry name" value="Bact_response_regulator"/>
</dbReference>
<sequence>MMHRVLIAEDEDLIALVLGEMLSDLGHRVVAVAERVEEGVELARDADIDLAILDINLDGGLSMPIADVLTARGIPYIFATGGTVRLEAPYASHFVLRKPFTQAALRAALETTP</sequence>
<evidence type="ECO:0000313" key="6">
    <source>
        <dbReference type="EMBL" id="MQT14217.1"/>
    </source>
</evidence>
<dbReference type="PROSITE" id="PS50110">
    <property type="entry name" value="RESPONSE_REGULATORY"/>
    <property type="match status" value="1"/>
</dbReference>
<evidence type="ECO:0000313" key="7">
    <source>
        <dbReference type="Proteomes" id="UP000332515"/>
    </source>
</evidence>
<dbReference type="Gene3D" id="3.40.50.2300">
    <property type="match status" value="1"/>
</dbReference>
<evidence type="ECO:0000256" key="3">
    <source>
        <dbReference type="ARBA" id="ARBA00023163"/>
    </source>
</evidence>
<feature type="modified residue" description="4-aspartylphosphate" evidence="4">
    <location>
        <position position="54"/>
    </location>
</feature>
<proteinExistence type="predicted"/>
<evidence type="ECO:0000256" key="4">
    <source>
        <dbReference type="PROSITE-ProRule" id="PRU00169"/>
    </source>
</evidence>
<dbReference type="InterPro" id="IPR011006">
    <property type="entry name" value="CheY-like_superfamily"/>
</dbReference>
<evidence type="ECO:0000256" key="2">
    <source>
        <dbReference type="ARBA" id="ARBA00023015"/>
    </source>
</evidence>
<gene>
    <name evidence="6" type="ORF">F0357_16510</name>
</gene>
<evidence type="ECO:0000259" key="5">
    <source>
        <dbReference type="PROSITE" id="PS50110"/>
    </source>
</evidence>
<keyword evidence="7" id="KW-1185">Reference proteome</keyword>
<dbReference type="SUPFAM" id="SSF52172">
    <property type="entry name" value="CheY-like"/>
    <property type="match status" value="1"/>
</dbReference>
<dbReference type="AlphaFoldDB" id="A0A6A7Y7C2"/>
<comment type="caution">
    <text evidence="6">The sequence shown here is derived from an EMBL/GenBank/DDBJ whole genome shotgun (WGS) entry which is preliminary data.</text>
</comment>
<dbReference type="EMBL" id="VWNA01000001">
    <property type="protein sequence ID" value="MQT14217.1"/>
    <property type="molecule type" value="Genomic_DNA"/>
</dbReference>
<keyword evidence="2" id="KW-0805">Transcription regulation</keyword>
<dbReference type="Proteomes" id="UP000332515">
    <property type="component" value="Unassembled WGS sequence"/>
</dbReference>
<name>A0A6A7Y7C2_9HYPH</name>
<keyword evidence="3" id="KW-0804">Transcription</keyword>
<dbReference type="PANTHER" id="PTHR44591:SF3">
    <property type="entry name" value="RESPONSE REGULATORY DOMAIN-CONTAINING PROTEIN"/>
    <property type="match status" value="1"/>
</dbReference>
<dbReference type="InterPro" id="IPR001789">
    <property type="entry name" value="Sig_transdc_resp-reg_receiver"/>
</dbReference>
<protein>
    <submittedName>
        <fullName evidence="6">Response regulator</fullName>
    </submittedName>
</protein>
<organism evidence="6 7">
    <name type="scientific">Segnochrobactrum spirostomi</name>
    <dbReference type="NCBI Taxonomy" id="2608987"/>
    <lineage>
        <taxon>Bacteria</taxon>
        <taxon>Pseudomonadati</taxon>
        <taxon>Pseudomonadota</taxon>
        <taxon>Alphaproteobacteria</taxon>
        <taxon>Hyphomicrobiales</taxon>
        <taxon>Segnochrobactraceae</taxon>
        <taxon>Segnochrobactrum</taxon>
    </lineage>
</organism>
<dbReference type="GO" id="GO:0000160">
    <property type="term" value="P:phosphorelay signal transduction system"/>
    <property type="evidence" value="ECO:0007669"/>
    <property type="project" value="InterPro"/>
</dbReference>
<dbReference type="PANTHER" id="PTHR44591">
    <property type="entry name" value="STRESS RESPONSE REGULATOR PROTEIN 1"/>
    <property type="match status" value="1"/>
</dbReference>